<dbReference type="AlphaFoldDB" id="A0A0A9HNA8"/>
<feature type="signal peptide" evidence="2">
    <location>
        <begin position="1"/>
        <end position="18"/>
    </location>
</feature>
<reference evidence="3" key="1">
    <citation type="submission" date="2014-09" db="EMBL/GenBank/DDBJ databases">
        <authorList>
            <person name="Magalhaes I.L.F."/>
            <person name="Oliveira U."/>
            <person name="Santos F.R."/>
            <person name="Vidigal T.H.D.A."/>
            <person name="Brescovit A.D."/>
            <person name="Santos A.J."/>
        </authorList>
    </citation>
    <scope>NUCLEOTIDE SEQUENCE</scope>
    <source>
        <tissue evidence="3">Shoot tissue taken approximately 20 cm above the soil surface</tissue>
    </source>
</reference>
<name>A0A0A9HNA8_ARUDO</name>
<evidence type="ECO:0000256" key="1">
    <source>
        <dbReference type="SAM" id="MobiDB-lite"/>
    </source>
</evidence>
<protein>
    <submittedName>
        <fullName evidence="3">Uncharacterized protein</fullName>
    </submittedName>
</protein>
<feature type="region of interest" description="Disordered" evidence="1">
    <location>
        <begin position="21"/>
        <end position="79"/>
    </location>
</feature>
<reference evidence="3" key="2">
    <citation type="journal article" date="2015" name="Data Brief">
        <title>Shoot transcriptome of the giant reed, Arundo donax.</title>
        <authorList>
            <person name="Barrero R.A."/>
            <person name="Guerrero F.D."/>
            <person name="Moolhuijzen P."/>
            <person name="Goolsby J.A."/>
            <person name="Tidwell J."/>
            <person name="Bellgard S.E."/>
            <person name="Bellgard M.I."/>
        </authorList>
    </citation>
    <scope>NUCLEOTIDE SEQUENCE</scope>
    <source>
        <tissue evidence="3">Shoot tissue taken approximately 20 cm above the soil surface</tissue>
    </source>
</reference>
<evidence type="ECO:0000313" key="3">
    <source>
        <dbReference type="EMBL" id="JAE37339.1"/>
    </source>
</evidence>
<sequence length="79" mass="8020">MKFLVSRLLGGLLGVTWATCSPSQAPPPQSPPRPAPAVPSPPPATTAAANYYNPDALAPSTGHPSKAGEHSGDPDSPQH</sequence>
<keyword evidence="2" id="KW-0732">Signal</keyword>
<feature type="chain" id="PRO_5002048294" evidence="2">
    <location>
        <begin position="19"/>
        <end position="79"/>
    </location>
</feature>
<organism evidence="3">
    <name type="scientific">Arundo donax</name>
    <name type="common">Giant reed</name>
    <name type="synonym">Donax arundinaceus</name>
    <dbReference type="NCBI Taxonomy" id="35708"/>
    <lineage>
        <taxon>Eukaryota</taxon>
        <taxon>Viridiplantae</taxon>
        <taxon>Streptophyta</taxon>
        <taxon>Embryophyta</taxon>
        <taxon>Tracheophyta</taxon>
        <taxon>Spermatophyta</taxon>
        <taxon>Magnoliopsida</taxon>
        <taxon>Liliopsida</taxon>
        <taxon>Poales</taxon>
        <taxon>Poaceae</taxon>
        <taxon>PACMAD clade</taxon>
        <taxon>Arundinoideae</taxon>
        <taxon>Arundineae</taxon>
        <taxon>Arundo</taxon>
    </lineage>
</organism>
<accession>A0A0A9HNA8</accession>
<dbReference type="EMBL" id="GBRH01160557">
    <property type="protein sequence ID" value="JAE37339.1"/>
    <property type="molecule type" value="Transcribed_RNA"/>
</dbReference>
<feature type="compositionally biased region" description="Pro residues" evidence="1">
    <location>
        <begin position="24"/>
        <end position="44"/>
    </location>
</feature>
<proteinExistence type="predicted"/>
<evidence type="ECO:0000256" key="2">
    <source>
        <dbReference type="SAM" id="SignalP"/>
    </source>
</evidence>
<feature type="compositionally biased region" description="Basic and acidic residues" evidence="1">
    <location>
        <begin position="66"/>
        <end position="79"/>
    </location>
</feature>